<dbReference type="Gene3D" id="1.10.287.80">
    <property type="entry name" value="ATP synthase, gamma subunit, helix hairpin domain"/>
    <property type="match status" value="1"/>
</dbReference>
<comment type="caution">
    <text evidence="11">The sequence shown here is derived from an EMBL/GenBank/DDBJ whole genome shotgun (WGS) entry which is preliminary data.</text>
</comment>
<keyword evidence="11" id="KW-0378">Hydrolase</keyword>
<dbReference type="InterPro" id="IPR000131">
    <property type="entry name" value="ATP_synth_F1_gsu"/>
</dbReference>
<dbReference type="CDD" id="cd12151">
    <property type="entry name" value="F1-ATPase_gamma"/>
    <property type="match status" value="1"/>
</dbReference>
<keyword evidence="9 10" id="KW-0066">ATP synthesis</keyword>
<dbReference type="OMA" id="EVYIIYT"/>
<dbReference type="InterPro" id="IPR035968">
    <property type="entry name" value="ATP_synth_F1_ATPase_gsu"/>
</dbReference>
<accession>A0A174B8A3</accession>
<evidence type="ECO:0000313" key="12">
    <source>
        <dbReference type="Proteomes" id="UP000266172"/>
    </source>
</evidence>
<evidence type="ECO:0000256" key="8">
    <source>
        <dbReference type="ARBA" id="ARBA00023196"/>
    </source>
</evidence>
<dbReference type="GO" id="GO:0045259">
    <property type="term" value="C:proton-transporting ATP synthase complex"/>
    <property type="evidence" value="ECO:0007669"/>
    <property type="project" value="UniProtKB-KW"/>
</dbReference>
<proteinExistence type="inferred from homology"/>
<keyword evidence="7 10" id="KW-0472">Membrane</keyword>
<evidence type="ECO:0000313" key="11">
    <source>
        <dbReference type="EMBL" id="RGS37957.1"/>
    </source>
</evidence>
<protein>
    <recommendedName>
        <fullName evidence="10">ATP synthase gamma chain</fullName>
    </recommendedName>
    <alternativeName>
        <fullName evidence="10">ATP synthase F1 sector gamma subunit</fullName>
    </alternativeName>
    <alternativeName>
        <fullName evidence="10">F-ATPase gamma subunit</fullName>
    </alternativeName>
</protein>
<evidence type="ECO:0000256" key="2">
    <source>
        <dbReference type="ARBA" id="ARBA00004170"/>
    </source>
</evidence>
<dbReference type="GO" id="GO:0005886">
    <property type="term" value="C:plasma membrane"/>
    <property type="evidence" value="ECO:0007669"/>
    <property type="project" value="UniProtKB-SubCell"/>
</dbReference>
<dbReference type="PANTHER" id="PTHR11693">
    <property type="entry name" value="ATP SYNTHASE GAMMA CHAIN"/>
    <property type="match status" value="1"/>
</dbReference>
<keyword evidence="4 10" id="KW-0813">Transport</keyword>
<evidence type="ECO:0000256" key="4">
    <source>
        <dbReference type="ARBA" id="ARBA00022448"/>
    </source>
</evidence>
<dbReference type="AlphaFoldDB" id="A0A174B8A3"/>
<dbReference type="PANTHER" id="PTHR11693:SF22">
    <property type="entry name" value="ATP SYNTHASE SUBUNIT GAMMA, MITOCHONDRIAL"/>
    <property type="match status" value="1"/>
</dbReference>
<comment type="similarity">
    <text evidence="3 10">Belongs to the ATPase gamma chain family.</text>
</comment>
<evidence type="ECO:0000256" key="9">
    <source>
        <dbReference type="ARBA" id="ARBA00023310"/>
    </source>
</evidence>
<keyword evidence="5 10" id="KW-0375">Hydrogen ion transport</keyword>
<dbReference type="GO" id="GO:0042777">
    <property type="term" value="P:proton motive force-driven plasma membrane ATP synthesis"/>
    <property type="evidence" value="ECO:0007669"/>
    <property type="project" value="UniProtKB-UniRule"/>
</dbReference>
<dbReference type="EMBL" id="QRVL01000013">
    <property type="protein sequence ID" value="RGS37957.1"/>
    <property type="molecule type" value="Genomic_DNA"/>
</dbReference>
<evidence type="ECO:0000256" key="1">
    <source>
        <dbReference type="ARBA" id="ARBA00003456"/>
    </source>
</evidence>
<comment type="subunit">
    <text evidence="10">F-type ATPases have 2 components, CF(1) - the catalytic core - and CF(0) - the membrane proton channel. CF(1) has five subunits: alpha(3), beta(3), gamma(1), delta(1), epsilon(1). CF(0) has three main subunits: a, b and c.</text>
</comment>
<evidence type="ECO:0000256" key="6">
    <source>
        <dbReference type="ARBA" id="ARBA00023065"/>
    </source>
</evidence>
<dbReference type="GeneID" id="93724638"/>
<dbReference type="GO" id="GO:0005524">
    <property type="term" value="F:ATP binding"/>
    <property type="evidence" value="ECO:0007669"/>
    <property type="project" value="UniProtKB-UniRule"/>
</dbReference>
<keyword evidence="6 10" id="KW-0406">Ion transport</keyword>
<organism evidence="11 12">
    <name type="scientific">Roseburia hominis</name>
    <dbReference type="NCBI Taxonomy" id="301301"/>
    <lineage>
        <taxon>Bacteria</taxon>
        <taxon>Bacillati</taxon>
        <taxon>Bacillota</taxon>
        <taxon>Clostridia</taxon>
        <taxon>Lachnospirales</taxon>
        <taxon>Lachnospiraceae</taxon>
        <taxon>Roseburia</taxon>
    </lineage>
</organism>
<name>A0A174B8A3_9FIRM</name>
<evidence type="ECO:0000256" key="3">
    <source>
        <dbReference type="ARBA" id="ARBA00007681"/>
    </source>
</evidence>
<comment type="subcellular location">
    <subcellularLocation>
        <location evidence="10">Cell membrane</location>
        <topology evidence="10">Peripheral membrane protein</topology>
    </subcellularLocation>
    <subcellularLocation>
        <location evidence="2">Membrane</location>
        <topology evidence="2">Peripheral membrane protein</topology>
    </subcellularLocation>
</comment>
<dbReference type="RefSeq" id="WP_014081003.1">
    <property type="nucleotide sequence ID" value="NZ_CAKMUY010000018.1"/>
</dbReference>
<dbReference type="Gene3D" id="3.40.1380.10">
    <property type="match status" value="1"/>
</dbReference>
<gene>
    <name evidence="10 11" type="primary">atpG</name>
    <name evidence="11" type="ORF">DWX93_13045</name>
</gene>
<evidence type="ECO:0000256" key="5">
    <source>
        <dbReference type="ARBA" id="ARBA00022781"/>
    </source>
</evidence>
<dbReference type="HAMAP" id="MF_00815">
    <property type="entry name" value="ATP_synth_gamma_bact"/>
    <property type="match status" value="1"/>
</dbReference>
<reference evidence="11 12" key="1">
    <citation type="submission" date="2018-08" db="EMBL/GenBank/DDBJ databases">
        <title>A genome reference for cultivated species of the human gut microbiota.</title>
        <authorList>
            <person name="Zou Y."/>
            <person name="Xue W."/>
            <person name="Luo G."/>
        </authorList>
    </citation>
    <scope>NUCLEOTIDE SEQUENCE [LARGE SCALE GENOMIC DNA]</scope>
    <source>
        <strain evidence="11 12">AF22-12AC</strain>
    </source>
</reference>
<sequence>MANTKEIQKRMKSIRDTMKITSAMYMISSAKLRSAKQKLEQTEPYFYALQGSISRFLRHIPEVQNRYFDQKKEIPEEEKRRGYIVITADKGLAGAYNHNVIKMAHELFTQGENNKLFVVGELGRQYFAKEGLAVDAEFKYTVQNPSLHRARVIADHVMDLYAENELDEVYIIYTKMENSFSMNAEKMKLLPLVKEDFLHPAPADIYQEEIRVESSMEAILEHVVPNYVTGYIYCALVESFASEHNSRMMAMQAATDSAKDMIQTLSIEYNRVRQAAITQQITEVSGGAKAQKNKKKK</sequence>
<dbReference type="Pfam" id="PF00231">
    <property type="entry name" value="ATP-synt"/>
    <property type="match status" value="1"/>
</dbReference>
<dbReference type="PRINTS" id="PR00126">
    <property type="entry name" value="ATPASEGAMMA"/>
</dbReference>
<dbReference type="GO" id="GO:0016787">
    <property type="term" value="F:hydrolase activity"/>
    <property type="evidence" value="ECO:0007669"/>
    <property type="project" value="UniProtKB-KW"/>
</dbReference>
<keyword evidence="10" id="KW-1003">Cell membrane</keyword>
<evidence type="ECO:0000256" key="7">
    <source>
        <dbReference type="ARBA" id="ARBA00023136"/>
    </source>
</evidence>
<dbReference type="GO" id="GO:0046933">
    <property type="term" value="F:proton-transporting ATP synthase activity, rotational mechanism"/>
    <property type="evidence" value="ECO:0007669"/>
    <property type="project" value="UniProtKB-UniRule"/>
</dbReference>
<evidence type="ECO:0000256" key="10">
    <source>
        <dbReference type="HAMAP-Rule" id="MF_00815"/>
    </source>
</evidence>
<comment type="function">
    <text evidence="1 10">Produces ATP from ADP in the presence of a proton gradient across the membrane. The gamma chain is believed to be important in regulating ATPase activity and the flow of protons through the CF(0) complex.</text>
</comment>
<dbReference type="SUPFAM" id="SSF52943">
    <property type="entry name" value="ATP synthase (F1-ATPase), gamma subunit"/>
    <property type="match status" value="1"/>
</dbReference>
<dbReference type="Proteomes" id="UP000266172">
    <property type="component" value="Unassembled WGS sequence"/>
</dbReference>
<keyword evidence="8 10" id="KW-0139">CF(1)</keyword>
<dbReference type="NCBIfam" id="TIGR01146">
    <property type="entry name" value="ATPsyn_F1gamma"/>
    <property type="match status" value="1"/>
</dbReference>